<dbReference type="InterPro" id="IPR013087">
    <property type="entry name" value="Znf_C2H2_type"/>
</dbReference>
<sequence length="205" mass="21752">MGEYADMMLEGELCHGCGVALHGKPTGEPTFCRSCQKEANIARNQAEGAAAKKAPCPTCGKRVRLVGMADHHRDVHSGAAQPSTVKRALPAERPISVQGCVSGITLDRMKALRAKALHQLDFGSHGRHVQIDASELLELLTIADAVPALLAALRDLATYDGYDTEYDGRMLQICPSCGKQDGEHASTCQFVAARAVIAKLTGSAS</sequence>
<evidence type="ECO:0000313" key="3">
    <source>
        <dbReference type="Proteomes" id="UP000464787"/>
    </source>
</evidence>
<dbReference type="KEGG" id="xyk:GT347_20120"/>
<keyword evidence="3" id="KW-1185">Reference proteome</keyword>
<accession>A0A857JAB7</accession>
<organism evidence="2 3">
    <name type="scientific">Xylophilus rhododendri</name>
    <dbReference type="NCBI Taxonomy" id="2697032"/>
    <lineage>
        <taxon>Bacteria</taxon>
        <taxon>Pseudomonadati</taxon>
        <taxon>Pseudomonadota</taxon>
        <taxon>Betaproteobacteria</taxon>
        <taxon>Burkholderiales</taxon>
        <taxon>Xylophilus</taxon>
    </lineage>
</organism>
<name>A0A857JAB7_9BURK</name>
<dbReference type="PROSITE" id="PS00028">
    <property type="entry name" value="ZINC_FINGER_C2H2_1"/>
    <property type="match status" value="1"/>
</dbReference>
<gene>
    <name evidence="2" type="ORF">GT347_20120</name>
</gene>
<protein>
    <recommendedName>
        <fullName evidence="1">C2H2-type domain-containing protein</fullName>
    </recommendedName>
</protein>
<dbReference type="EMBL" id="CP047650">
    <property type="protein sequence ID" value="QHJ00082.1"/>
    <property type="molecule type" value="Genomic_DNA"/>
</dbReference>
<dbReference type="AlphaFoldDB" id="A0A857JAB7"/>
<dbReference type="RefSeq" id="WP_160553892.1">
    <property type="nucleotide sequence ID" value="NZ_CP047650.1"/>
</dbReference>
<dbReference type="Proteomes" id="UP000464787">
    <property type="component" value="Chromosome"/>
</dbReference>
<evidence type="ECO:0000259" key="1">
    <source>
        <dbReference type="PROSITE" id="PS00028"/>
    </source>
</evidence>
<proteinExistence type="predicted"/>
<evidence type="ECO:0000313" key="2">
    <source>
        <dbReference type="EMBL" id="QHJ00082.1"/>
    </source>
</evidence>
<feature type="domain" description="C2H2-type" evidence="1">
    <location>
        <begin position="56"/>
        <end position="76"/>
    </location>
</feature>
<reference evidence="2 3" key="1">
    <citation type="submission" date="2020-01" db="EMBL/GenBank/DDBJ databases">
        <title>Genome sequencing of strain KACC 21265.</title>
        <authorList>
            <person name="Heo J."/>
            <person name="Kim S.-J."/>
            <person name="Kim J.-S."/>
            <person name="Hong S.-B."/>
            <person name="Kwon S.-W."/>
        </authorList>
    </citation>
    <scope>NUCLEOTIDE SEQUENCE [LARGE SCALE GENOMIC DNA]</scope>
    <source>
        <strain evidence="2 3">KACC 21265</strain>
    </source>
</reference>